<sequence>MKKSAVLIALCISLLSGACGKTDTISQDNIDVNDTTKPADPSSTASITGRIYPVSVVNTTSISATNTQSQTIYNARPDANGYFKIRNLPAGPYQVSFTTDPAYGPPDPHSLTLLKGQSTDLGIIEFTSGAAMNTASISGIVHPVSAVQSIFAVLTSDNSAGYQAELDPLSGAFSIKKLPAGDYRISMSKSIGYLSDVDVPFTVTVKRDQSLNVGRINFFADSDPQSPNYISYEFDGTTHLRKTSVGSKYNSPDLHMFNTSSYNSITIPSGPKKPEPVIMHSLEILLDEVNGPGTYICKGASKSQVRLSMRTVFSRYAPLLTWSSAGSGGSATITITTIDPEKRTMSGYFSAEIVPESSTATGNKTVSNGVFSKLKY</sequence>
<dbReference type="SUPFAM" id="SSF117074">
    <property type="entry name" value="Hypothetical protein PA1324"/>
    <property type="match status" value="1"/>
</dbReference>
<dbReference type="Gene3D" id="2.60.40.1120">
    <property type="entry name" value="Carboxypeptidase-like, regulatory domain"/>
    <property type="match status" value="2"/>
</dbReference>
<feature type="chain" id="PRO_5042551343" evidence="1">
    <location>
        <begin position="19"/>
        <end position="376"/>
    </location>
</feature>
<proteinExistence type="predicted"/>
<feature type="signal peptide" evidence="1">
    <location>
        <begin position="1"/>
        <end position="18"/>
    </location>
</feature>
<dbReference type="Proteomes" id="UP001220610">
    <property type="component" value="Chromosome"/>
</dbReference>
<keyword evidence="2" id="KW-0645">Protease</keyword>
<keyword evidence="2" id="KW-0121">Carboxypeptidase</keyword>
<dbReference type="EMBL" id="CP119311">
    <property type="protein sequence ID" value="WEK37832.1"/>
    <property type="molecule type" value="Genomic_DNA"/>
</dbReference>
<reference evidence="2" key="1">
    <citation type="submission" date="2023-03" db="EMBL/GenBank/DDBJ databases">
        <title>Andean soil-derived lignocellulolytic bacterial consortium as a source of novel taxa and putative plastic-active enzymes.</title>
        <authorList>
            <person name="Diaz-Garcia L."/>
            <person name="Chuvochina M."/>
            <person name="Feuerriegel G."/>
            <person name="Bunk B."/>
            <person name="Sproer C."/>
            <person name="Streit W.R."/>
            <person name="Rodriguez L.M."/>
            <person name="Overmann J."/>
            <person name="Jimenez D.J."/>
        </authorList>
    </citation>
    <scope>NUCLEOTIDE SEQUENCE</scope>
    <source>
        <strain evidence="2">MAG 7</strain>
    </source>
</reference>
<gene>
    <name evidence="2" type="ORF">P0Y53_09990</name>
</gene>
<evidence type="ECO:0000313" key="3">
    <source>
        <dbReference type="Proteomes" id="UP001220610"/>
    </source>
</evidence>
<protein>
    <submittedName>
        <fullName evidence="2">Carboxypeptidase regulatory-like domain-containing protein</fullName>
    </submittedName>
</protein>
<dbReference type="GO" id="GO:0004180">
    <property type="term" value="F:carboxypeptidase activity"/>
    <property type="evidence" value="ECO:0007669"/>
    <property type="project" value="UniProtKB-KW"/>
</dbReference>
<name>A0AAJ5WYB1_9BACT</name>
<dbReference type="Pfam" id="PF13620">
    <property type="entry name" value="CarboxypepD_reg"/>
    <property type="match status" value="1"/>
</dbReference>
<dbReference type="AlphaFoldDB" id="A0AAJ5WYB1"/>
<organism evidence="2 3">
    <name type="scientific">Candidatus Pseudobacter hemicellulosilyticus</name>
    <dbReference type="NCBI Taxonomy" id="3121375"/>
    <lineage>
        <taxon>Bacteria</taxon>
        <taxon>Pseudomonadati</taxon>
        <taxon>Bacteroidota</taxon>
        <taxon>Chitinophagia</taxon>
        <taxon>Chitinophagales</taxon>
        <taxon>Chitinophagaceae</taxon>
        <taxon>Pseudobacter</taxon>
    </lineage>
</organism>
<keyword evidence="1" id="KW-0732">Signal</keyword>
<evidence type="ECO:0000313" key="2">
    <source>
        <dbReference type="EMBL" id="WEK37832.1"/>
    </source>
</evidence>
<evidence type="ECO:0000256" key="1">
    <source>
        <dbReference type="SAM" id="SignalP"/>
    </source>
</evidence>
<accession>A0AAJ5WYB1</accession>
<keyword evidence="2" id="KW-0378">Hydrolase</keyword>